<dbReference type="PANTHER" id="PTHR34648">
    <property type="entry name" value="CLOCK-INTERACTING PACEMAKER"/>
    <property type="match status" value="1"/>
</dbReference>
<accession>A0ABU7F3M6</accession>
<feature type="compositionally biased region" description="Polar residues" evidence="1">
    <location>
        <begin position="17"/>
        <end position="30"/>
    </location>
</feature>
<evidence type="ECO:0000313" key="2">
    <source>
        <dbReference type="EMBL" id="MED6293594.1"/>
    </source>
</evidence>
<gene>
    <name evidence="2" type="ORF">CHARACLAT_012085</name>
</gene>
<protein>
    <recommendedName>
        <fullName evidence="4">CLOCK-interacting pacemaker</fullName>
    </recommendedName>
</protein>
<feature type="region of interest" description="Disordered" evidence="1">
    <location>
        <begin position="379"/>
        <end position="453"/>
    </location>
</feature>
<dbReference type="InterPro" id="IPR031602">
    <property type="entry name" value="CIPC"/>
</dbReference>
<feature type="compositionally biased region" description="Low complexity" evidence="1">
    <location>
        <begin position="243"/>
        <end position="278"/>
    </location>
</feature>
<dbReference type="Pfam" id="PF15800">
    <property type="entry name" value="CiPC"/>
    <property type="match status" value="1"/>
</dbReference>
<organism evidence="2 3">
    <name type="scientific">Characodon lateralis</name>
    <dbReference type="NCBI Taxonomy" id="208331"/>
    <lineage>
        <taxon>Eukaryota</taxon>
        <taxon>Metazoa</taxon>
        <taxon>Chordata</taxon>
        <taxon>Craniata</taxon>
        <taxon>Vertebrata</taxon>
        <taxon>Euteleostomi</taxon>
        <taxon>Actinopterygii</taxon>
        <taxon>Neopterygii</taxon>
        <taxon>Teleostei</taxon>
        <taxon>Neoteleostei</taxon>
        <taxon>Acanthomorphata</taxon>
        <taxon>Ovalentaria</taxon>
        <taxon>Atherinomorphae</taxon>
        <taxon>Cyprinodontiformes</taxon>
        <taxon>Goodeidae</taxon>
        <taxon>Characodon</taxon>
    </lineage>
</organism>
<comment type="caution">
    <text evidence="2">The sequence shown here is derived from an EMBL/GenBank/DDBJ whole genome shotgun (WGS) entry which is preliminary data.</text>
</comment>
<reference evidence="2 3" key="1">
    <citation type="submission" date="2021-06" db="EMBL/GenBank/DDBJ databases">
        <authorList>
            <person name="Palmer J.M."/>
        </authorList>
    </citation>
    <scope>NUCLEOTIDE SEQUENCE [LARGE SCALE GENOMIC DNA]</scope>
    <source>
        <strain evidence="2 3">CL_MEX2019</strain>
        <tissue evidence="2">Muscle</tissue>
    </source>
</reference>
<evidence type="ECO:0000313" key="3">
    <source>
        <dbReference type="Proteomes" id="UP001352852"/>
    </source>
</evidence>
<feature type="compositionally biased region" description="Polar residues" evidence="1">
    <location>
        <begin position="412"/>
        <end position="427"/>
    </location>
</feature>
<dbReference type="PANTHER" id="PTHR34648:SF7">
    <property type="entry name" value="SI:CH211-132B12.7"/>
    <property type="match status" value="1"/>
</dbReference>
<dbReference type="EMBL" id="JAHUTJ010074602">
    <property type="protein sequence ID" value="MED6293594.1"/>
    <property type="molecule type" value="Genomic_DNA"/>
</dbReference>
<name>A0ABU7F3M6_9TELE</name>
<sequence>MPNEQPCLRENGPCALSSKNANDKSSSTTMLVIRDTKHADDSNRRDSSCSSEKDSGYSDGSDWQQTDVEDQKSNKRQLRVTEHVEAPHTGQPEVHDNRNTGNPTVVPTKLAQPPVYIMKQSAVTQKRSQLHVGNSMRISNLAVSPRMIIVEQPNVMAATRQLLNPLSRTSSVTEKKMNSTYLPILNSYPRIAPHPAKKPSDKSSSNQESHNLSKRMCTERRTEDTSVTRGLSEEHHHKQPKLRVSNSVPLSTSSSRNSPSSSTFPISSTNSRSPSSSSLHTAFSDSLDGGSHRNITTSTRRCQFLNTVELLRRSGLLDITLRTKELLRQSNATEQDISQLRQHTELLCQAVSNPGHSLNGVTAWERLCQAMAESGSYPDLKLTQTSQNPSHLDPVSQPQSISSGNKKIPQAAESSCLFTSSSEQSLVKQDGKRKTSEKSPNKVPFMSPDSSTG</sequence>
<evidence type="ECO:0000256" key="1">
    <source>
        <dbReference type="SAM" id="MobiDB-lite"/>
    </source>
</evidence>
<feature type="compositionally biased region" description="Basic and acidic residues" evidence="1">
    <location>
        <begin position="429"/>
        <end position="440"/>
    </location>
</feature>
<feature type="compositionally biased region" description="Basic and acidic residues" evidence="1">
    <location>
        <begin position="34"/>
        <end position="56"/>
    </location>
</feature>
<keyword evidence="3" id="KW-1185">Reference proteome</keyword>
<feature type="compositionally biased region" description="Basic and acidic residues" evidence="1">
    <location>
        <begin position="216"/>
        <end position="236"/>
    </location>
</feature>
<dbReference type="Proteomes" id="UP001352852">
    <property type="component" value="Unassembled WGS sequence"/>
</dbReference>
<feature type="region of interest" description="Disordered" evidence="1">
    <location>
        <begin position="189"/>
        <end position="295"/>
    </location>
</feature>
<feature type="compositionally biased region" description="Polar residues" evidence="1">
    <location>
        <begin position="382"/>
        <end position="405"/>
    </location>
</feature>
<feature type="region of interest" description="Disordered" evidence="1">
    <location>
        <begin position="1"/>
        <end position="111"/>
    </location>
</feature>
<proteinExistence type="predicted"/>
<feature type="compositionally biased region" description="Basic and acidic residues" evidence="1">
    <location>
        <begin position="69"/>
        <end position="86"/>
    </location>
</feature>
<evidence type="ECO:0008006" key="4">
    <source>
        <dbReference type="Google" id="ProtNLM"/>
    </source>
</evidence>